<evidence type="ECO:0000256" key="1">
    <source>
        <dbReference type="SAM" id="Phobius"/>
    </source>
</evidence>
<keyword evidence="1" id="KW-0812">Transmembrane</keyword>
<feature type="transmembrane region" description="Helical" evidence="1">
    <location>
        <begin position="40"/>
        <end position="60"/>
    </location>
</feature>
<sequence>MKTTDVDAVRTDVRRVLLATLAILLVPAVAMRFTDEVNWGAGDFLAGGALLAGTGLAYVVAKRRIARQPGRLLLGALLALGLLLVWAELAVGILH</sequence>
<dbReference type="RefSeq" id="WP_259449193.1">
    <property type="nucleotide sequence ID" value="NZ_CP119520.1"/>
</dbReference>
<evidence type="ECO:0000313" key="2">
    <source>
        <dbReference type="EMBL" id="MCS0630073.1"/>
    </source>
</evidence>
<proteinExistence type="predicted"/>
<keyword evidence="1" id="KW-0472">Membrane</keyword>
<evidence type="ECO:0000313" key="3">
    <source>
        <dbReference type="Proteomes" id="UP001165263"/>
    </source>
</evidence>
<dbReference type="EMBL" id="JANUHC010000004">
    <property type="protein sequence ID" value="MCS0630073.1"/>
    <property type="molecule type" value="Genomic_DNA"/>
</dbReference>
<protein>
    <submittedName>
        <fullName evidence="2">Uncharacterized protein</fullName>
    </submittedName>
</protein>
<name>A0ABT2BY51_9BURK</name>
<feature type="transmembrane region" description="Helical" evidence="1">
    <location>
        <begin position="72"/>
        <end position="94"/>
    </location>
</feature>
<accession>A0ABT2BY51</accession>
<gene>
    <name evidence="2" type="ORF">NX786_12090</name>
</gene>
<keyword evidence="3" id="KW-1185">Reference proteome</keyword>
<comment type="caution">
    <text evidence="2">The sequence shown here is derived from an EMBL/GenBank/DDBJ whole genome shotgun (WGS) entry which is preliminary data.</text>
</comment>
<reference evidence="2" key="1">
    <citation type="submission" date="2022-08" db="EMBL/GenBank/DDBJ databases">
        <title>Reclassification of Massilia species as members of the genera Telluria, Duganella, Pseudoduganella, Mokoshia gen. nov. and Zemynaea gen. nov. using orthogonal and non-orthogonal genome-based approaches.</title>
        <authorList>
            <person name="Bowman J.P."/>
        </authorList>
    </citation>
    <scope>NUCLEOTIDE SEQUENCE</scope>
    <source>
        <strain evidence="2">LMG 11547</strain>
    </source>
</reference>
<dbReference type="Proteomes" id="UP001165263">
    <property type="component" value="Unassembled WGS sequence"/>
</dbReference>
<organism evidence="2 3">
    <name type="scientific">Telluria mixta</name>
    <dbReference type="NCBI Taxonomy" id="34071"/>
    <lineage>
        <taxon>Bacteria</taxon>
        <taxon>Pseudomonadati</taxon>
        <taxon>Pseudomonadota</taxon>
        <taxon>Betaproteobacteria</taxon>
        <taxon>Burkholderiales</taxon>
        <taxon>Oxalobacteraceae</taxon>
        <taxon>Telluria group</taxon>
        <taxon>Telluria</taxon>
    </lineage>
</organism>
<keyword evidence="1" id="KW-1133">Transmembrane helix</keyword>